<evidence type="ECO:0000256" key="8">
    <source>
        <dbReference type="ARBA" id="ARBA00023125"/>
    </source>
</evidence>
<dbReference type="SMART" id="SM00480">
    <property type="entry name" value="POL3Bc"/>
    <property type="match status" value="1"/>
</dbReference>
<name>A0A6J5MB86_9CAUD</name>
<keyword evidence="3" id="KW-0963">Cytoplasm</keyword>
<dbReference type="PANTHER" id="PTHR30478">
    <property type="entry name" value="DNA POLYMERASE III SUBUNIT BETA"/>
    <property type="match status" value="1"/>
</dbReference>
<evidence type="ECO:0000259" key="9">
    <source>
        <dbReference type="Pfam" id="PF02767"/>
    </source>
</evidence>
<evidence type="ECO:0000313" key="11">
    <source>
        <dbReference type="EMBL" id="CAB4144285.1"/>
    </source>
</evidence>
<dbReference type="GO" id="GO:0008408">
    <property type="term" value="F:3'-5' exonuclease activity"/>
    <property type="evidence" value="ECO:0007669"/>
    <property type="project" value="InterPro"/>
</dbReference>
<feature type="domain" description="DNA polymerase III beta sliding clamp central" evidence="9">
    <location>
        <begin position="114"/>
        <end position="229"/>
    </location>
</feature>
<sequence length="363" mass="40495">MKTEINRKNIIEALKTSKTFGADAIRISGNQFIAVAGRNTLEIEIDAHGAIDVTIDAYTLKDLQKAIGAKKTAFVEIADNGNGTATIDGMIRLKTINEKIEMKFVDGSAELYELKTAQLLDAIRGTLPFVSDNETAPILCGINMRTHGRRLTFESTNRHYAGQYTIETATLAIKDESSTFDTNAMKAVATLKTDAENVRIFRGEKRTSFVFGADTATISIAHMDGVYPDFTKIYLNAHSSNLSNIVFNRSELLDTLKLHTKTTDDKKSFITKLNYTHADEIATITDKEENFNARLKVRTNALNKDYSIAFNGKYMLNAVQAVEYDSVYMNVDEKSAMNPILIMDVRKHGETFEILILPYKVQS</sequence>
<dbReference type="Gene3D" id="3.10.150.10">
    <property type="entry name" value="DNA Polymerase III, subunit A, domain 2"/>
    <property type="match status" value="1"/>
</dbReference>
<evidence type="ECO:0000256" key="1">
    <source>
        <dbReference type="ARBA" id="ARBA00004496"/>
    </source>
</evidence>
<gene>
    <name evidence="11" type="ORF">UFOVP453_29</name>
</gene>
<feature type="domain" description="DNA polymerase III beta sliding clamp C-terminal" evidence="10">
    <location>
        <begin position="245"/>
        <end position="358"/>
    </location>
</feature>
<protein>
    <submittedName>
        <fullName evidence="11">DnaN DNA polymerase sliding clamp subunit (PCNA homolog)</fullName>
    </submittedName>
</protein>
<dbReference type="Pfam" id="PF02767">
    <property type="entry name" value="DNA_pol3_beta_2"/>
    <property type="match status" value="1"/>
</dbReference>
<keyword evidence="4" id="KW-0808">Transferase</keyword>
<keyword evidence="8" id="KW-0238">DNA-binding</keyword>
<dbReference type="InterPro" id="IPR022635">
    <property type="entry name" value="DNA_polIII_beta_C"/>
</dbReference>
<comment type="subcellular location">
    <subcellularLocation>
        <location evidence="1">Cytoplasm</location>
    </subcellularLocation>
</comment>
<dbReference type="InterPro" id="IPR022637">
    <property type="entry name" value="DNA_polIII_beta_cen"/>
</dbReference>
<keyword evidence="6" id="KW-0235">DNA replication</keyword>
<evidence type="ECO:0000256" key="3">
    <source>
        <dbReference type="ARBA" id="ARBA00022490"/>
    </source>
</evidence>
<dbReference type="GO" id="GO:0006271">
    <property type="term" value="P:DNA strand elongation involved in DNA replication"/>
    <property type="evidence" value="ECO:0007669"/>
    <property type="project" value="TreeGrafter"/>
</dbReference>
<evidence type="ECO:0000256" key="5">
    <source>
        <dbReference type="ARBA" id="ARBA00022695"/>
    </source>
</evidence>
<organism evidence="11">
    <name type="scientific">uncultured Caudovirales phage</name>
    <dbReference type="NCBI Taxonomy" id="2100421"/>
    <lineage>
        <taxon>Viruses</taxon>
        <taxon>Duplodnaviria</taxon>
        <taxon>Heunggongvirae</taxon>
        <taxon>Uroviricota</taxon>
        <taxon>Caudoviricetes</taxon>
        <taxon>Peduoviridae</taxon>
        <taxon>Maltschvirus</taxon>
        <taxon>Maltschvirus maltsch</taxon>
    </lineage>
</organism>
<dbReference type="EMBL" id="LR796426">
    <property type="protein sequence ID" value="CAB4144285.1"/>
    <property type="molecule type" value="Genomic_DNA"/>
</dbReference>
<dbReference type="Gene3D" id="3.70.10.10">
    <property type="match status" value="1"/>
</dbReference>
<dbReference type="InterPro" id="IPR046938">
    <property type="entry name" value="DNA_clamp_sf"/>
</dbReference>
<evidence type="ECO:0000256" key="6">
    <source>
        <dbReference type="ARBA" id="ARBA00022705"/>
    </source>
</evidence>
<evidence type="ECO:0000256" key="7">
    <source>
        <dbReference type="ARBA" id="ARBA00022932"/>
    </source>
</evidence>
<dbReference type="InterPro" id="IPR001001">
    <property type="entry name" value="DNA_polIII_beta"/>
</dbReference>
<dbReference type="GO" id="GO:0003887">
    <property type="term" value="F:DNA-directed DNA polymerase activity"/>
    <property type="evidence" value="ECO:0007669"/>
    <property type="project" value="UniProtKB-KW"/>
</dbReference>
<proteinExistence type="inferred from homology"/>
<dbReference type="GO" id="GO:0009360">
    <property type="term" value="C:DNA polymerase III complex"/>
    <property type="evidence" value="ECO:0007669"/>
    <property type="project" value="InterPro"/>
</dbReference>
<reference evidence="11" key="1">
    <citation type="submission" date="2020-04" db="EMBL/GenBank/DDBJ databases">
        <authorList>
            <person name="Chiriac C."/>
            <person name="Salcher M."/>
            <person name="Ghai R."/>
            <person name="Kavagutti S V."/>
        </authorList>
    </citation>
    <scope>NUCLEOTIDE SEQUENCE</scope>
</reference>
<accession>A0A6J5MB86</accession>
<keyword evidence="7" id="KW-0239">DNA-directed DNA polymerase</keyword>
<evidence type="ECO:0000256" key="4">
    <source>
        <dbReference type="ARBA" id="ARBA00022679"/>
    </source>
</evidence>
<evidence type="ECO:0000256" key="2">
    <source>
        <dbReference type="ARBA" id="ARBA00010752"/>
    </source>
</evidence>
<dbReference type="PANTHER" id="PTHR30478:SF0">
    <property type="entry name" value="BETA SLIDING CLAMP"/>
    <property type="match status" value="1"/>
</dbReference>
<keyword evidence="5" id="KW-0548">Nucleotidyltransferase</keyword>
<comment type="similarity">
    <text evidence="2">Belongs to the beta sliding clamp family.</text>
</comment>
<dbReference type="SUPFAM" id="SSF55979">
    <property type="entry name" value="DNA clamp"/>
    <property type="match status" value="2"/>
</dbReference>
<evidence type="ECO:0000259" key="10">
    <source>
        <dbReference type="Pfam" id="PF02768"/>
    </source>
</evidence>
<dbReference type="GO" id="GO:0003677">
    <property type="term" value="F:DNA binding"/>
    <property type="evidence" value="ECO:0007669"/>
    <property type="project" value="UniProtKB-KW"/>
</dbReference>
<dbReference type="Pfam" id="PF02768">
    <property type="entry name" value="DNA_pol3_beta_3"/>
    <property type="match status" value="1"/>
</dbReference>